<keyword evidence="1" id="KW-0812">Transmembrane</keyword>
<feature type="transmembrane region" description="Helical" evidence="1">
    <location>
        <begin position="95"/>
        <end position="120"/>
    </location>
</feature>
<keyword evidence="3" id="KW-1185">Reference proteome</keyword>
<evidence type="ECO:0000313" key="3">
    <source>
        <dbReference type="Proteomes" id="UP001500166"/>
    </source>
</evidence>
<organism evidence="2 3">
    <name type="scientific">Kocuria atrinae</name>
    <dbReference type="NCBI Taxonomy" id="592377"/>
    <lineage>
        <taxon>Bacteria</taxon>
        <taxon>Bacillati</taxon>
        <taxon>Actinomycetota</taxon>
        <taxon>Actinomycetes</taxon>
        <taxon>Micrococcales</taxon>
        <taxon>Micrococcaceae</taxon>
        <taxon>Kocuria</taxon>
    </lineage>
</organism>
<proteinExistence type="predicted"/>
<evidence type="ECO:0000313" key="2">
    <source>
        <dbReference type="EMBL" id="GAA2111058.1"/>
    </source>
</evidence>
<accession>A0ABP5J2M4</accession>
<name>A0ABP5J2M4_9MICC</name>
<gene>
    <name evidence="2" type="ORF">GCM10009824_06100</name>
</gene>
<keyword evidence="1" id="KW-0472">Membrane</keyword>
<dbReference type="EMBL" id="BAAAQA010000004">
    <property type="protein sequence ID" value="GAA2111058.1"/>
    <property type="molecule type" value="Genomic_DNA"/>
</dbReference>
<feature type="transmembrane region" description="Helical" evidence="1">
    <location>
        <begin position="173"/>
        <end position="196"/>
    </location>
</feature>
<feature type="transmembrane region" description="Helical" evidence="1">
    <location>
        <begin position="20"/>
        <end position="42"/>
    </location>
</feature>
<sequence>MQYARRNLALYVTNRSQSFVVAPAILLMVAVIMIIIGLIIGIRTGLPLPSEVSEGFKYNQAIFWAIPGFLISHGALTANRGFAGSLAFGSTRRNFWAGTAMGFMVTSLVVVAVGLVLLAIESATGYGVGVSYLTITALDNGNPLIVAVSLFLLCLMSLFAGMSFGGIYRALGVVWTVISVVTVVLVVLGLVAMIVAWPDFWMDMVANLGRWTVPLGLLIATVIAAIASRTVVRFAEI</sequence>
<feature type="transmembrane region" description="Helical" evidence="1">
    <location>
        <begin position="140"/>
        <end position="161"/>
    </location>
</feature>
<evidence type="ECO:0000256" key="1">
    <source>
        <dbReference type="SAM" id="Phobius"/>
    </source>
</evidence>
<protein>
    <recommendedName>
        <fullName evidence="4">ABC transporter permease</fullName>
    </recommendedName>
</protein>
<evidence type="ECO:0008006" key="4">
    <source>
        <dbReference type="Google" id="ProtNLM"/>
    </source>
</evidence>
<keyword evidence="1" id="KW-1133">Transmembrane helix</keyword>
<feature type="transmembrane region" description="Helical" evidence="1">
    <location>
        <begin position="208"/>
        <end position="227"/>
    </location>
</feature>
<comment type="caution">
    <text evidence="2">The sequence shown here is derived from an EMBL/GenBank/DDBJ whole genome shotgun (WGS) entry which is preliminary data.</text>
</comment>
<dbReference type="Proteomes" id="UP001500166">
    <property type="component" value="Unassembled WGS sequence"/>
</dbReference>
<feature type="transmembrane region" description="Helical" evidence="1">
    <location>
        <begin position="62"/>
        <end position="83"/>
    </location>
</feature>
<dbReference type="RefSeq" id="WP_344223578.1">
    <property type="nucleotide sequence ID" value="NZ_BAAAQA010000004.1"/>
</dbReference>
<reference evidence="3" key="1">
    <citation type="journal article" date="2019" name="Int. J. Syst. Evol. Microbiol.">
        <title>The Global Catalogue of Microorganisms (GCM) 10K type strain sequencing project: providing services to taxonomists for standard genome sequencing and annotation.</title>
        <authorList>
            <consortium name="The Broad Institute Genomics Platform"/>
            <consortium name="The Broad Institute Genome Sequencing Center for Infectious Disease"/>
            <person name="Wu L."/>
            <person name="Ma J."/>
        </authorList>
    </citation>
    <scope>NUCLEOTIDE SEQUENCE [LARGE SCALE GENOMIC DNA]</scope>
    <source>
        <strain evidence="3">JCM 15914</strain>
    </source>
</reference>